<feature type="domain" description="Proteasome activator Blm10 middle HEAT repeats region" evidence="11">
    <location>
        <begin position="289"/>
        <end position="804"/>
    </location>
</feature>
<dbReference type="GO" id="GO:0016504">
    <property type="term" value="F:peptidase activator activity"/>
    <property type="evidence" value="ECO:0007669"/>
    <property type="project" value="InterPro"/>
</dbReference>
<evidence type="ECO:0000256" key="9">
    <source>
        <dbReference type="SAM" id="MobiDB-lite"/>
    </source>
</evidence>
<accession>A0A9P6Q3V7</accession>
<dbReference type="Pfam" id="PF11919">
    <property type="entry name" value="PSME4_C"/>
    <property type="match status" value="1"/>
</dbReference>
<evidence type="ECO:0000256" key="6">
    <source>
        <dbReference type="ARBA" id="ARBA00022763"/>
    </source>
</evidence>
<evidence type="ECO:0000256" key="3">
    <source>
        <dbReference type="ARBA" id="ARBA00005739"/>
    </source>
</evidence>
<gene>
    <name evidence="13" type="ORF">DFQ27_004658</name>
</gene>
<evidence type="ECO:0000256" key="2">
    <source>
        <dbReference type="ARBA" id="ARBA00004496"/>
    </source>
</evidence>
<protein>
    <recommendedName>
        <fullName evidence="15">Proteasome activator subunit 4</fullName>
    </recommendedName>
</protein>
<dbReference type="InterPro" id="IPR055455">
    <property type="entry name" value="HEAT_PSME4"/>
</dbReference>
<dbReference type="Gene3D" id="1.25.10.10">
    <property type="entry name" value="Leucine-rich Repeat Variant"/>
    <property type="match status" value="1"/>
</dbReference>
<dbReference type="Proteomes" id="UP000807716">
    <property type="component" value="Unassembled WGS sequence"/>
</dbReference>
<comment type="similarity">
    <text evidence="3">Belongs to the BLM10 family.</text>
</comment>
<sequence length="1863" mass="210368">MDQQLAHNWGNLASPLANMLPYSNALSAEAAEMLNDIIHHFNICLQAEDWAPGAAFWAKQLNKYLDLKYILPLETRVSFARIFFELTIAPGMEASLVEHWARYCMRLINKRMNSVVQLVGHAQRFFPQTASREILEEFLPRFSTGDLPELLKAQSYLSTFLPTHNLQTMKPQEWLPTIFKVWTMVMRSNDFDRNFLSLIARTAEDNVGTYPFFSQSQIRAVFSAGMRTVDLPVGSNTRSAGTVDVEIGALHRAVARQDIRLRMFAKFIVYTINPRAEADSPADSSLAHLSDMIQATESFYHPSNLGNWTGPLASFVQTLAWEWLKRLNDEKEESCKTPHDLRLTSVLSDKFVEIIRGVTFLLMFSKDRQSVSHSHEALRLLAWIAPTKVIPGVLERAYPSLESLTESHRTTSVISALGALALPMLNRDNFPQGGKHLAPLLQLTIPGIDPNDPVKSLVTMMFVASSIMTVPVHDLSSASAGGSPIDWGGMEEESFETGEMVDMELEDAKRRASTIEFEEWLAKFLRRIIVLFENFPDDNIGSGRGAMEKSLQSTVTYTFDIVFNNLSPQLRERAAKAMVDFISETPLTNASKATSMLISTWASTYREACLEKIWSICEREIRSEIEHGASSIPSVTYSDIQRDKTLFFYQQVLNKAVSSSEVLGHRQEIISLATYVIDKCQGRRGFQLGARLLGCAMSSLLSICPINMRAYDSEQLNDSAWITESHKYWGQIAEPGVDQIEWFIPTTEHIAYALELMDLFLVPAIAKARDIMANYKPTNGHGNGTHVSIELCKTLTVLKAFVKTIINLVDDDGDSPISKSQPLDEIGSTAPNKPLEVMYLLKDKADPRAIKMRKIRNEIGEVLHQLMAFFSESREDDVENIKLLVKTTGIFMSNRGVDRADEDSQRRGYLYLKRTVAMPGDRKLMCRMLRLRRAYTLHLQRLRLNAGGRPKTVLHDMLLEDLAELSLGRYTEVRKAAQQALIKSIKCYQGAKALVLPRLLKALESDNQDSDRMKGALFLLSTRSLILPLLRDWKYAPDYITRLINAHHQDKPSIQLLIRKNFMEYLTNMTNLSLRVLVGTTLLQARSQFAAAHRLEADHSHEVASRLAAKVKTRRLNDIKALDNLLVFLTESARSTTLHWRYQTMAISVLEILNRPEIAPSADLAEYYTRAVLSEMSPIRRIALSSLTSMMTHIKLRSFAGGDVYSLIVRKSSNPLRRTVTLPETLPDDFTWEYLKKSVTEIDYAHPESSLLDDSVATGWSVWPKTFKAYLPRADDFEFPAIEADSQGAYAILDSTFGQQAFWESLLGFMSQEPARGEAHDVFSSEHARLFKSIFGLWEDQFLFDLVAPIVEKKLCQQSDDKNCQRAAAEFMAGLIRGSKHWRKASLDKMWGWAIPVLKRTLHSCTPDALGYWERFVHYACAQRDPRRVLPLITLIFGTPLDIESTAAFSEAKNLFFTNAVRVRCSWRISSLTPSLRETLLGQVAHPYKQVREILGIVLDGLFQDAFHPSYNNVSELLEDHQTHQPENVESSRLMLGLDERHRRQIAALKESLEKWRAERVPSAHGSSAYSNAGKTVLSWMNAALSGARIQATYGLLYPLFSEVLQMQDVADDQDLQQLATIVLWKMAKLVFPPSYVPDLVELFCKTLNVATTSNWHIRNNLLPVVQIFFFTNLFSMRVDMMVQVMDAISGMLLDPQIEVRQLAAKTLAGIVRCSQRDATQKLISNFETLLSTPLPSRKRAREARSTESSSSSSNAVAADAIGKKAPQTEGYTDAVVKRHAGVLGLAALLEAFPYEVPSWMPSVMVRLADFQADPPPISTTVKKAFADFRRTHQDTWHEDQKMFDYDQLEVLSNMLISPSYYA</sequence>
<feature type="domain" description="Proteasome activator complex subunit 4 C-terminal" evidence="10">
    <location>
        <begin position="1777"/>
        <end position="1863"/>
    </location>
</feature>
<evidence type="ECO:0000313" key="14">
    <source>
        <dbReference type="Proteomes" id="UP000807716"/>
    </source>
</evidence>
<keyword evidence="8" id="KW-0539">Nucleus</keyword>
<dbReference type="InterPro" id="IPR011989">
    <property type="entry name" value="ARM-like"/>
</dbReference>
<name>A0A9P6Q3V7_9FUNG</name>
<dbReference type="EMBL" id="JAAAJB010000326">
    <property type="protein sequence ID" value="KAG0258389.1"/>
    <property type="molecule type" value="Genomic_DNA"/>
</dbReference>
<dbReference type="Pfam" id="PF16507">
    <property type="entry name" value="HEAT_PSME4_mid"/>
    <property type="match status" value="1"/>
</dbReference>
<evidence type="ECO:0000256" key="4">
    <source>
        <dbReference type="ARBA" id="ARBA00022490"/>
    </source>
</evidence>
<evidence type="ECO:0000259" key="10">
    <source>
        <dbReference type="Pfam" id="PF11919"/>
    </source>
</evidence>
<dbReference type="GO" id="GO:0016607">
    <property type="term" value="C:nuclear speck"/>
    <property type="evidence" value="ECO:0007669"/>
    <property type="project" value="UniProtKB-SubCell"/>
</dbReference>
<keyword evidence="6" id="KW-0227">DNA damage</keyword>
<dbReference type="InterPro" id="IPR032430">
    <property type="entry name" value="Blm10_mid"/>
</dbReference>
<keyword evidence="5" id="KW-0677">Repeat</keyword>
<dbReference type="GO" id="GO:0010499">
    <property type="term" value="P:proteasomal ubiquitin-independent protein catabolic process"/>
    <property type="evidence" value="ECO:0007669"/>
    <property type="project" value="TreeGrafter"/>
</dbReference>
<dbReference type="InterPro" id="IPR035309">
    <property type="entry name" value="PSME4"/>
</dbReference>
<dbReference type="GO" id="GO:0006281">
    <property type="term" value="P:DNA repair"/>
    <property type="evidence" value="ECO:0007669"/>
    <property type="project" value="UniProtKB-KW"/>
</dbReference>
<feature type="domain" description="Proteasome activator complex subunit 4-like HEAT repeat-like" evidence="12">
    <location>
        <begin position="1166"/>
        <end position="1453"/>
    </location>
</feature>
<organism evidence="13 14">
    <name type="scientific">Actinomortierella ambigua</name>
    <dbReference type="NCBI Taxonomy" id="1343610"/>
    <lineage>
        <taxon>Eukaryota</taxon>
        <taxon>Fungi</taxon>
        <taxon>Fungi incertae sedis</taxon>
        <taxon>Mucoromycota</taxon>
        <taxon>Mortierellomycotina</taxon>
        <taxon>Mortierellomycetes</taxon>
        <taxon>Mortierellales</taxon>
        <taxon>Mortierellaceae</taxon>
        <taxon>Actinomortierella</taxon>
    </lineage>
</organism>
<dbReference type="GO" id="GO:0005829">
    <property type="term" value="C:cytosol"/>
    <property type="evidence" value="ECO:0007669"/>
    <property type="project" value="TreeGrafter"/>
</dbReference>
<comment type="caution">
    <text evidence="13">The sequence shown here is derived from an EMBL/GenBank/DDBJ whole genome shotgun (WGS) entry which is preliminary data.</text>
</comment>
<dbReference type="PANTHER" id="PTHR32170:SF3">
    <property type="entry name" value="PROTEASOME ACTIVATOR COMPLEX SUBUNIT 4"/>
    <property type="match status" value="1"/>
</dbReference>
<dbReference type="PANTHER" id="PTHR32170">
    <property type="entry name" value="PROTEASOME ACTIVATOR COMPLEX SUBUNIT 4"/>
    <property type="match status" value="1"/>
</dbReference>
<evidence type="ECO:0000256" key="5">
    <source>
        <dbReference type="ARBA" id="ARBA00022737"/>
    </source>
</evidence>
<reference evidence="13" key="1">
    <citation type="journal article" date="2020" name="Fungal Divers.">
        <title>Resolving the Mortierellaceae phylogeny through synthesis of multi-gene phylogenetics and phylogenomics.</title>
        <authorList>
            <person name="Vandepol N."/>
            <person name="Liber J."/>
            <person name="Desiro A."/>
            <person name="Na H."/>
            <person name="Kennedy M."/>
            <person name="Barry K."/>
            <person name="Grigoriev I.V."/>
            <person name="Miller A.N."/>
            <person name="O'Donnell K."/>
            <person name="Stajich J.E."/>
            <person name="Bonito G."/>
        </authorList>
    </citation>
    <scope>NUCLEOTIDE SEQUENCE</scope>
    <source>
        <strain evidence="13">BC1065</strain>
    </source>
</reference>
<dbReference type="OrthoDB" id="17907at2759"/>
<comment type="subcellular location">
    <subcellularLocation>
        <location evidence="2">Cytoplasm</location>
    </subcellularLocation>
    <subcellularLocation>
        <location evidence="1">Nucleus speckle</location>
    </subcellularLocation>
</comment>
<proteinExistence type="inferred from homology"/>
<feature type="region of interest" description="Disordered" evidence="9">
    <location>
        <begin position="1735"/>
        <end position="1760"/>
    </location>
</feature>
<keyword evidence="14" id="KW-1185">Reference proteome</keyword>
<dbReference type="GO" id="GO:0070628">
    <property type="term" value="F:proteasome binding"/>
    <property type="evidence" value="ECO:0007669"/>
    <property type="project" value="InterPro"/>
</dbReference>
<dbReference type="Pfam" id="PF23096">
    <property type="entry name" value="HEAT_PSME4"/>
    <property type="match status" value="1"/>
</dbReference>
<keyword evidence="7" id="KW-0234">DNA repair</keyword>
<feature type="compositionally biased region" description="Low complexity" evidence="9">
    <location>
        <begin position="1747"/>
        <end position="1760"/>
    </location>
</feature>
<evidence type="ECO:0000259" key="11">
    <source>
        <dbReference type="Pfam" id="PF16507"/>
    </source>
</evidence>
<evidence type="ECO:0000259" key="12">
    <source>
        <dbReference type="Pfam" id="PF23096"/>
    </source>
</evidence>
<evidence type="ECO:0000256" key="1">
    <source>
        <dbReference type="ARBA" id="ARBA00004324"/>
    </source>
</evidence>
<evidence type="ECO:0008006" key="15">
    <source>
        <dbReference type="Google" id="ProtNLM"/>
    </source>
</evidence>
<evidence type="ECO:0000256" key="8">
    <source>
        <dbReference type="ARBA" id="ARBA00023242"/>
    </source>
</evidence>
<keyword evidence="4" id="KW-0963">Cytoplasm</keyword>
<dbReference type="InterPro" id="IPR016024">
    <property type="entry name" value="ARM-type_fold"/>
</dbReference>
<evidence type="ECO:0000256" key="7">
    <source>
        <dbReference type="ARBA" id="ARBA00023204"/>
    </source>
</evidence>
<dbReference type="InterPro" id="IPR021843">
    <property type="entry name" value="PSME4_C"/>
</dbReference>
<evidence type="ECO:0000313" key="13">
    <source>
        <dbReference type="EMBL" id="KAG0258389.1"/>
    </source>
</evidence>
<dbReference type="SUPFAM" id="SSF48371">
    <property type="entry name" value="ARM repeat"/>
    <property type="match status" value="2"/>
</dbReference>